<name>A0A259TZY6_9BACT</name>
<feature type="domain" description="PpiC" evidence="4">
    <location>
        <begin position="176"/>
        <end position="277"/>
    </location>
</feature>
<dbReference type="OrthoDB" id="14196at2"/>
<gene>
    <name evidence="5" type="ORF">BSZ36_10160</name>
</gene>
<evidence type="ECO:0000256" key="1">
    <source>
        <dbReference type="ARBA" id="ARBA00022729"/>
    </source>
</evidence>
<dbReference type="InterPro" id="IPR050280">
    <property type="entry name" value="OMP_Chaperone_SurA"/>
</dbReference>
<sequence>MQTLPRLAALALLAFAVAFPTRAQVAPGTVLDGIAAVVGDEIVLHSEATALAQQASQGQPVTNELWSRALDELVRQRVLVIHAERDTTIIIGEEMVQQQLDAQVGQMAAQAGGEEALEAYYRKTMDEIKETFRQDVRKQLLAERLRGTRMRDVSVTPGEVRAWLEQIPPAERPEVPEIVRVAHIVKVPAATPEVKQAARDFASALRDSVLAEQATLADLARRHSDDPGSGSRGGLIEDIELRLLVPEFAAVAGSIALEEVSQVFESPFGYHFLRVSEREAGKVTFQHILISVEMGADAADIARQELMVLRDSVVNHGVPFEAIARRHSQDPLSAARGGYVSDPRTGDRDIRLEALGGQWKATVDTLSVGDVSEPATVRLLDNAGTQAVHIVLLQKKTPPHALSVETDYALLSQYALNDKRREVFDQWVRRLQRDVYVDIRSPRYTAESATES</sequence>
<evidence type="ECO:0000259" key="4">
    <source>
        <dbReference type="PROSITE" id="PS50198"/>
    </source>
</evidence>
<accession>A0A259TZY6</accession>
<feature type="chain" id="PRO_5013011649" description="PpiC domain-containing protein" evidence="3">
    <location>
        <begin position="24"/>
        <end position="452"/>
    </location>
</feature>
<dbReference type="PANTHER" id="PTHR47637">
    <property type="entry name" value="CHAPERONE SURA"/>
    <property type="match status" value="1"/>
</dbReference>
<comment type="caution">
    <text evidence="5">The sequence shown here is derived from an EMBL/GenBank/DDBJ whole genome shotgun (WGS) entry which is preliminary data.</text>
</comment>
<keyword evidence="6" id="KW-1185">Reference proteome</keyword>
<dbReference type="Proteomes" id="UP000216446">
    <property type="component" value="Unassembled WGS sequence"/>
</dbReference>
<dbReference type="AlphaFoldDB" id="A0A259TZY6"/>
<proteinExistence type="predicted"/>
<dbReference type="EMBL" id="MQWB01000001">
    <property type="protein sequence ID" value="OZC03312.1"/>
    <property type="molecule type" value="Genomic_DNA"/>
</dbReference>
<evidence type="ECO:0000256" key="2">
    <source>
        <dbReference type="PROSITE-ProRule" id="PRU00278"/>
    </source>
</evidence>
<keyword evidence="2" id="KW-0697">Rotamase</keyword>
<dbReference type="SUPFAM" id="SSF109998">
    <property type="entry name" value="Triger factor/SurA peptide-binding domain-like"/>
    <property type="match status" value="1"/>
</dbReference>
<dbReference type="RefSeq" id="WP_094548528.1">
    <property type="nucleotide sequence ID" value="NZ_MQWB01000001.1"/>
</dbReference>
<dbReference type="SUPFAM" id="SSF54534">
    <property type="entry name" value="FKBP-like"/>
    <property type="match status" value="2"/>
</dbReference>
<evidence type="ECO:0000313" key="6">
    <source>
        <dbReference type="Proteomes" id="UP000216446"/>
    </source>
</evidence>
<dbReference type="FunCoup" id="A0A259TZY6">
    <property type="interactions" value="135"/>
</dbReference>
<dbReference type="Gene3D" id="1.10.4030.10">
    <property type="entry name" value="Porin chaperone SurA, peptide-binding domain"/>
    <property type="match status" value="1"/>
</dbReference>
<dbReference type="InterPro" id="IPR046357">
    <property type="entry name" value="PPIase_dom_sf"/>
</dbReference>
<dbReference type="Gene3D" id="3.10.50.40">
    <property type="match status" value="2"/>
</dbReference>
<feature type="domain" description="PpiC" evidence="4">
    <location>
        <begin position="280"/>
        <end position="374"/>
    </location>
</feature>
<feature type="signal peptide" evidence="3">
    <location>
        <begin position="1"/>
        <end position="23"/>
    </location>
</feature>
<dbReference type="PROSITE" id="PS50198">
    <property type="entry name" value="PPIC_PPIASE_2"/>
    <property type="match status" value="2"/>
</dbReference>
<dbReference type="InterPro" id="IPR000297">
    <property type="entry name" value="PPIase_PpiC"/>
</dbReference>
<protein>
    <recommendedName>
        <fullName evidence="4">PpiC domain-containing protein</fullName>
    </recommendedName>
</protein>
<keyword evidence="1 3" id="KW-0732">Signal</keyword>
<dbReference type="InterPro" id="IPR027304">
    <property type="entry name" value="Trigger_fact/SurA_dom_sf"/>
</dbReference>
<reference evidence="5 6" key="1">
    <citation type="submission" date="2016-11" db="EMBL/GenBank/DDBJ databases">
        <title>Study of marine rhodopsin-containing bacteria.</title>
        <authorList>
            <person name="Yoshizawa S."/>
            <person name="Kumagai Y."/>
            <person name="Kogure K."/>
        </authorList>
    </citation>
    <scope>NUCLEOTIDE SEQUENCE [LARGE SCALE GENOMIC DNA]</scope>
    <source>
        <strain evidence="5 6">SG-29</strain>
    </source>
</reference>
<dbReference type="InParanoid" id="A0A259TZY6"/>
<organism evidence="5 6">
    <name type="scientific">Rubricoccus marinus</name>
    <dbReference type="NCBI Taxonomy" id="716817"/>
    <lineage>
        <taxon>Bacteria</taxon>
        <taxon>Pseudomonadati</taxon>
        <taxon>Rhodothermota</taxon>
        <taxon>Rhodothermia</taxon>
        <taxon>Rhodothermales</taxon>
        <taxon>Rubricoccaceae</taxon>
        <taxon>Rubricoccus</taxon>
    </lineage>
</organism>
<dbReference type="Pfam" id="PF00639">
    <property type="entry name" value="Rotamase"/>
    <property type="match status" value="2"/>
</dbReference>
<keyword evidence="2" id="KW-0413">Isomerase</keyword>
<dbReference type="GO" id="GO:0003755">
    <property type="term" value="F:peptidyl-prolyl cis-trans isomerase activity"/>
    <property type="evidence" value="ECO:0007669"/>
    <property type="project" value="UniProtKB-KW"/>
</dbReference>
<evidence type="ECO:0000256" key="3">
    <source>
        <dbReference type="SAM" id="SignalP"/>
    </source>
</evidence>
<dbReference type="PANTHER" id="PTHR47637:SF1">
    <property type="entry name" value="CHAPERONE SURA"/>
    <property type="match status" value="1"/>
</dbReference>
<evidence type="ECO:0000313" key="5">
    <source>
        <dbReference type="EMBL" id="OZC03312.1"/>
    </source>
</evidence>